<feature type="transmembrane region" description="Helical" evidence="7">
    <location>
        <begin position="61"/>
        <end position="78"/>
    </location>
</feature>
<evidence type="ECO:0000313" key="8">
    <source>
        <dbReference type="EMBL" id="MFC5581446.1"/>
    </source>
</evidence>
<protein>
    <submittedName>
        <fullName evidence="8">AI-2E family transporter</fullName>
    </submittedName>
</protein>
<feature type="transmembrane region" description="Helical" evidence="7">
    <location>
        <begin position="257"/>
        <end position="279"/>
    </location>
</feature>
<comment type="caution">
    <text evidence="8">The sequence shown here is derived from an EMBL/GenBank/DDBJ whole genome shotgun (WGS) entry which is preliminary data.</text>
</comment>
<keyword evidence="5 7" id="KW-0472">Membrane</keyword>
<feature type="region of interest" description="Disordered" evidence="6">
    <location>
        <begin position="1"/>
        <end position="42"/>
    </location>
</feature>
<keyword evidence="9" id="KW-1185">Reference proteome</keyword>
<evidence type="ECO:0000256" key="6">
    <source>
        <dbReference type="SAM" id="MobiDB-lite"/>
    </source>
</evidence>
<dbReference type="PANTHER" id="PTHR21716:SF16">
    <property type="entry name" value="BLL1467 PROTEIN"/>
    <property type="match status" value="1"/>
</dbReference>
<feature type="transmembrane region" description="Helical" evidence="7">
    <location>
        <begin position="113"/>
        <end position="135"/>
    </location>
</feature>
<evidence type="ECO:0000256" key="7">
    <source>
        <dbReference type="SAM" id="Phobius"/>
    </source>
</evidence>
<evidence type="ECO:0000256" key="1">
    <source>
        <dbReference type="ARBA" id="ARBA00004141"/>
    </source>
</evidence>
<feature type="transmembrane region" description="Helical" evidence="7">
    <location>
        <begin position="324"/>
        <end position="346"/>
    </location>
</feature>
<comment type="subcellular location">
    <subcellularLocation>
        <location evidence="1">Membrane</location>
        <topology evidence="1">Multi-pass membrane protein</topology>
    </subcellularLocation>
</comment>
<feature type="transmembrane region" description="Helical" evidence="7">
    <location>
        <begin position="84"/>
        <end position="106"/>
    </location>
</feature>
<reference evidence="9" key="1">
    <citation type="journal article" date="2019" name="Int. J. Syst. Evol. Microbiol.">
        <title>The Global Catalogue of Microorganisms (GCM) 10K type strain sequencing project: providing services to taxonomists for standard genome sequencing and annotation.</title>
        <authorList>
            <consortium name="The Broad Institute Genomics Platform"/>
            <consortium name="The Broad Institute Genome Sequencing Center for Infectious Disease"/>
            <person name="Wu L."/>
            <person name="Ma J."/>
        </authorList>
    </citation>
    <scope>NUCLEOTIDE SEQUENCE [LARGE SCALE GENOMIC DNA]</scope>
    <source>
        <strain evidence="9">CGMCC 1.13587</strain>
    </source>
</reference>
<evidence type="ECO:0000256" key="5">
    <source>
        <dbReference type="ARBA" id="ARBA00023136"/>
    </source>
</evidence>
<feature type="transmembrane region" description="Helical" evidence="7">
    <location>
        <begin position="205"/>
        <end position="223"/>
    </location>
</feature>
<evidence type="ECO:0000256" key="2">
    <source>
        <dbReference type="ARBA" id="ARBA00009773"/>
    </source>
</evidence>
<gene>
    <name evidence="8" type="ORF">ACFPPB_10025</name>
</gene>
<evidence type="ECO:0000256" key="3">
    <source>
        <dbReference type="ARBA" id="ARBA00022692"/>
    </source>
</evidence>
<keyword evidence="4 7" id="KW-1133">Transmembrane helix</keyword>
<name>A0ABW0SWM8_9GAMM</name>
<dbReference type="PANTHER" id="PTHR21716">
    <property type="entry name" value="TRANSMEMBRANE PROTEIN"/>
    <property type="match status" value="1"/>
</dbReference>
<dbReference type="Pfam" id="PF01594">
    <property type="entry name" value="AI-2E_transport"/>
    <property type="match status" value="1"/>
</dbReference>
<dbReference type="EMBL" id="JBHSNG010000009">
    <property type="protein sequence ID" value="MFC5581446.1"/>
    <property type="molecule type" value="Genomic_DNA"/>
</dbReference>
<evidence type="ECO:0000313" key="9">
    <source>
        <dbReference type="Proteomes" id="UP001596111"/>
    </source>
</evidence>
<dbReference type="Proteomes" id="UP001596111">
    <property type="component" value="Unassembled WGS sequence"/>
</dbReference>
<feature type="compositionally biased region" description="Low complexity" evidence="6">
    <location>
        <begin position="22"/>
        <end position="31"/>
    </location>
</feature>
<sequence>MSEPAPLHTDIAGGDSVGPSMPIGEAAPSEAEPGEAEPRYPPRQLARGLQTTRGIRRHLRAVRVLLNVMLFLALMYTITLTKALLIPLVLAAFLGLALNPIVAAGARLHLPRWLTASVLMIGLIVGIGSGVGLLAQPAIGWFHGAPAAIRSFVPKFRHLTQPLEAANRATQTLVNGNNFTHAETTGQPAPMSISAWDVVSTTPKVLAAVLSVLLLVFFFLIYGDTMLRRLVEITPGFAYKRHAVTIVRGIQTEVSRYLLTALLINASLGALTSGMLWLYKVPDPLLWGAVAMFANFIPYVGAIVTTALLAVVSMLYAKDANLGVFLPALTFAGITAVEGNLVTPMIQGASMRLSPIAILLWLLVWGWLWGIPGALLAVPMLTCTKLIAQRVPSWHWFAVIVQR</sequence>
<feature type="transmembrane region" description="Helical" evidence="7">
    <location>
        <begin position="358"/>
        <end position="381"/>
    </location>
</feature>
<evidence type="ECO:0000256" key="4">
    <source>
        <dbReference type="ARBA" id="ARBA00022989"/>
    </source>
</evidence>
<organism evidence="8 9">
    <name type="scientific">Rhodanobacter terrae</name>
    <dbReference type="NCBI Taxonomy" id="418647"/>
    <lineage>
        <taxon>Bacteria</taxon>
        <taxon>Pseudomonadati</taxon>
        <taxon>Pseudomonadota</taxon>
        <taxon>Gammaproteobacteria</taxon>
        <taxon>Lysobacterales</taxon>
        <taxon>Rhodanobacteraceae</taxon>
        <taxon>Rhodanobacter</taxon>
    </lineage>
</organism>
<keyword evidence="3 7" id="KW-0812">Transmembrane</keyword>
<feature type="transmembrane region" description="Helical" evidence="7">
    <location>
        <begin position="285"/>
        <end position="312"/>
    </location>
</feature>
<proteinExistence type="inferred from homology"/>
<accession>A0ABW0SWM8</accession>
<comment type="similarity">
    <text evidence="2">Belongs to the autoinducer-2 exporter (AI-2E) (TC 2.A.86) family.</text>
</comment>
<dbReference type="InterPro" id="IPR002549">
    <property type="entry name" value="AI-2E-like"/>
</dbReference>
<dbReference type="RefSeq" id="WP_377326627.1">
    <property type="nucleotide sequence ID" value="NZ_JBHSNG010000009.1"/>
</dbReference>